<evidence type="ECO:0000313" key="2">
    <source>
        <dbReference type="Proteomes" id="UP000245647"/>
    </source>
</evidence>
<keyword evidence="2" id="KW-1185">Reference proteome</keyword>
<evidence type="ECO:0000313" key="1">
    <source>
        <dbReference type="EMBL" id="PWG82117.1"/>
    </source>
</evidence>
<sequence length="310" mass="35725">MYRTRTYTTERPLSEQEIAGKEVFKTPDILRQDDGIITHNIVTSQKVTEYFATGDSVVTTKDYRYTNNPNGSESQIQAKVRNITTYLNGNRKQEEYFTYSDGKYTLTHYPENLYPTSDLSKHPGGILTEHKTIIGTDTTYTRQKLNAVGDDFFVINPIKAKSIPGNKFDEMLDMKYNYYGNVIETRGLDGKPTAYIWSYNNQQVVAKVENATFQNISDALGFYLDGVEGIYDLRDRTDVLVQLNRLRELLPNALVYTYLYKPLVGMTSSTDLSGKTTNYEYDSSNRLKRTYFKEGNEERTIESHEYNLKK</sequence>
<evidence type="ECO:0008006" key="3">
    <source>
        <dbReference type="Google" id="ProtNLM"/>
    </source>
</evidence>
<name>A0A2U2PL33_9SPHI</name>
<dbReference type="Gene3D" id="2.180.10.10">
    <property type="entry name" value="RHS repeat-associated core"/>
    <property type="match status" value="1"/>
</dbReference>
<dbReference type="Proteomes" id="UP000245647">
    <property type="component" value="Unassembled WGS sequence"/>
</dbReference>
<dbReference type="OrthoDB" id="903892at2"/>
<protein>
    <recommendedName>
        <fullName evidence="3">Sugar-binding protein</fullName>
    </recommendedName>
</protein>
<proteinExistence type="predicted"/>
<reference evidence="1 2" key="1">
    <citation type="submission" date="2018-04" db="EMBL/GenBank/DDBJ databases">
        <title>Pedobacter chongqingensis sp. nov., isolated from a rottenly hemp rope.</title>
        <authorList>
            <person name="Cai Y."/>
        </authorList>
    </citation>
    <scope>NUCLEOTIDE SEQUENCE [LARGE SCALE GENOMIC DNA]</scope>
    <source>
        <strain evidence="1 2">FJ4-8</strain>
    </source>
</reference>
<accession>A0A2U2PL33</accession>
<dbReference type="EMBL" id="QEAS01000002">
    <property type="protein sequence ID" value="PWG82117.1"/>
    <property type="molecule type" value="Genomic_DNA"/>
</dbReference>
<dbReference type="AlphaFoldDB" id="A0A2U2PL33"/>
<gene>
    <name evidence="1" type="ORF">DDR33_03625</name>
</gene>
<comment type="caution">
    <text evidence="1">The sequence shown here is derived from an EMBL/GenBank/DDBJ whole genome shotgun (WGS) entry which is preliminary data.</text>
</comment>
<dbReference type="RefSeq" id="WP_109414394.1">
    <property type="nucleotide sequence ID" value="NZ_QEAS01000002.1"/>
</dbReference>
<organism evidence="1 2">
    <name type="scientific">Pararcticibacter amylolyticus</name>
    <dbReference type="NCBI Taxonomy" id="2173175"/>
    <lineage>
        <taxon>Bacteria</taxon>
        <taxon>Pseudomonadati</taxon>
        <taxon>Bacteroidota</taxon>
        <taxon>Sphingobacteriia</taxon>
        <taxon>Sphingobacteriales</taxon>
        <taxon>Sphingobacteriaceae</taxon>
        <taxon>Pararcticibacter</taxon>
    </lineage>
</organism>